<dbReference type="EMBL" id="JACIEP010000008">
    <property type="protein sequence ID" value="MBB4036545.1"/>
    <property type="molecule type" value="Genomic_DNA"/>
</dbReference>
<comment type="caution">
    <text evidence="1">The sequence shown here is derived from an EMBL/GenBank/DDBJ whole genome shotgun (WGS) entry which is preliminary data.</text>
</comment>
<proteinExistence type="predicted"/>
<protein>
    <recommendedName>
        <fullName evidence="3">CotH protein</fullName>
    </recommendedName>
</protein>
<dbReference type="AlphaFoldDB" id="A0A840CUM9"/>
<evidence type="ECO:0000313" key="1">
    <source>
        <dbReference type="EMBL" id="MBB4036545.1"/>
    </source>
</evidence>
<evidence type="ECO:0008006" key="3">
    <source>
        <dbReference type="Google" id="ProtNLM"/>
    </source>
</evidence>
<keyword evidence="2" id="KW-1185">Reference proteome</keyword>
<dbReference type="Proteomes" id="UP000555103">
    <property type="component" value="Unassembled WGS sequence"/>
</dbReference>
<evidence type="ECO:0000313" key="2">
    <source>
        <dbReference type="Proteomes" id="UP000555103"/>
    </source>
</evidence>
<dbReference type="InterPro" id="IPR014867">
    <property type="entry name" value="Spore_coat_CotH_CotH2/3/7"/>
</dbReference>
<dbReference type="Pfam" id="PF08757">
    <property type="entry name" value="CotH"/>
    <property type="match status" value="1"/>
</dbReference>
<accession>A0A840CUM9</accession>
<dbReference type="RefSeq" id="WP_183307446.1">
    <property type="nucleotide sequence ID" value="NZ_JACIEP010000008.1"/>
</dbReference>
<sequence length="823" mass="92561">MATIEGIRQTGQQIYDATEPNSVTNQIEGQAFKDIADVLEESASLGIKKTYLTNSDMQSDASPNPIGDDGNLIKNGELVSVTDDPDPNKNGIYAYVITDGVGVWRYRGPLGDVSNKADKTDASGNPVVYLPAGTLSIVSDDEYAYAIVDAENYLLWGKRWDGTTFDCDNTITDNIQHNEQYIGEVKLQLDNFITLYAGILEMTSLTDDPEWLRVWTDKEGHILAGIKTDGSFYTPEFEEIKKRIEALENTSGDIIDDPEGRLELTLDKNENIVSERQADGTKVEPKLLTENLSVTEAIRFSDKAMQALHHDLINSGFSSGTGDWSDQSLIKMPIPRICAKVNLICSKLPTSKTDDIQAILELWDMDGNYFRIPIILNAQGSSSMFYYIKNLGIDLVNQKLKFGDWVVQDSFHIKKYYIDAFRGQSNVCYNLAEQMYRTRPYGQMRPWDYLNDNTSVLNSGGTLDRDFPTGALSHPDGFPIAIYWNGNFFGLYSWNLKKHRDNYNLDGSNPDHIFLDGTLGGAQLWGGTVDWNAFEIRNPKGLIDINGNKYDGDNPTELSDSDPFSATVKANIQKLAGAVPAIRAASGNDNKRALFEEYFNLPFMIDYFVFAQAIYDFDGFAKNWLWCSWDGNKYSPCVYDKDSVFGMSWRGTFVMPESITNILGTSSVLPTGQLYQLYLPQIKERYNELRGDGVFTTGNITGLFEDWVSRVGYDNYKREFEKYPDVPSYRDPKINAEFWELVDMGNTSYAPYDNAAGYAVGDTCRDGLNVQYGFRCVKDSTGNRPFTGFYSNNPVEAGFYNSIGRVGNWLDQRFANLDSQFNN</sequence>
<reference evidence="1 2" key="1">
    <citation type="submission" date="2020-08" db="EMBL/GenBank/DDBJ databases">
        <title>Genomic Encyclopedia of Type Strains, Phase IV (KMG-IV): sequencing the most valuable type-strain genomes for metagenomic binning, comparative biology and taxonomic classification.</title>
        <authorList>
            <person name="Goeker M."/>
        </authorList>
    </citation>
    <scope>NUCLEOTIDE SEQUENCE [LARGE SCALE GENOMIC DNA]</scope>
    <source>
        <strain evidence="1 2">DSM 104969</strain>
    </source>
</reference>
<gene>
    <name evidence="1" type="ORF">GGR21_002451</name>
</gene>
<name>A0A840CUM9_9BACT</name>
<organism evidence="1 2">
    <name type="scientific">Dysgonomonas hofstadii</name>
    <dbReference type="NCBI Taxonomy" id="637886"/>
    <lineage>
        <taxon>Bacteria</taxon>
        <taxon>Pseudomonadati</taxon>
        <taxon>Bacteroidota</taxon>
        <taxon>Bacteroidia</taxon>
        <taxon>Bacteroidales</taxon>
        <taxon>Dysgonomonadaceae</taxon>
        <taxon>Dysgonomonas</taxon>
    </lineage>
</organism>